<feature type="region of interest" description="Disordered" evidence="1">
    <location>
        <begin position="1"/>
        <end position="23"/>
    </location>
</feature>
<proteinExistence type="predicted"/>
<organism evidence="2 3">
    <name type="scientific">candidate division MSBL1 archaeon SCGC-AAA382A03</name>
    <dbReference type="NCBI Taxonomy" id="1698278"/>
    <lineage>
        <taxon>Archaea</taxon>
        <taxon>Methanobacteriati</taxon>
        <taxon>Methanobacteriota</taxon>
        <taxon>candidate division MSBL1</taxon>
    </lineage>
</organism>
<evidence type="ECO:0000256" key="1">
    <source>
        <dbReference type="SAM" id="MobiDB-lite"/>
    </source>
</evidence>
<name>A0A133VC68_9EURY</name>
<sequence>MGAKPSSNPPKKEKMTPSSAVSKGVKSEAFFQLVFPFTLVVKKGKKGARERATRVVSRRP</sequence>
<accession>A0A133VC68</accession>
<dbReference type="Proteomes" id="UP000070549">
    <property type="component" value="Unassembled WGS sequence"/>
</dbReference>
<reference evidence="2 3" key="1">
    <citation type="journal article" date="2016" name="Sci. Rep.">
        <title>Metabolic traits of an uncultured archaeal lineage -MSBL1- from brine pools of the Red Sea.</title>
        <authorList>
            <person name="Mwirichia R."/>
            <person name="Alam I."/>
            <person name="Rashid M."/>
            <person name="Vinu M."/>
            <person name="Ba-Alawi W."/>
            <person name="Anthony Kamau A."/>
            <person name="Kamanda Ngugi D."/>
            <person name="Goker M."/>
            <person name="Klenk H.P."/>
            <person name="Bajic V."/>
            <person name="Stingl U."/>
        </authorList>
    </citation>
    <scope>NUCLEOTIDE SEQUENCE [LARGE SCALE GENOMIC DNA]</scope>
    <source>
        <strain evidence="2">SCGC-AAA382A03</strain>
    </source>
</reference>
<comment type="caution">
    <text evidence="2">The sequence shown here is derived from an EMBL/GenBank/DDBJ whole genome shotgun (WGS) entry which is preliminary data.</text>
</comment>
<protein>
    <submittedName>
        <fullName evidence="2">Uncharacterized protein</fullName>
    </submittedName>
</protein>
<dbReference type="AlphaFoldDB" id="A0A133VC68"/>
<keyword evidence="3" id="KW-1185">Reference proteome</keyword>
<gene>
    <name evidence="2" type="ORF">AKJ49_02380</name>
</gene>
<evidence type="ECO:0000313" key="2">
    <source>
        <dbReference type="EMBL" id="KXB04039.1"/>
    </source>
</evidence>
<evidence type="ECO:0000313" key="3">
    <source>
        <dbReference type="Proteomes" id="UP000070549"/>
    </source>
</evidence>
<dbReference type="EMBL" id="LHYC01000086">
    <property type="protein sequence ID" value="KXB04039.1"/>
    <property type="molecule type" value="Genomic_DNA"/>
</dbReference>